<feature type="transmembrane region" description="Helical" evidence="1">
    <location>
        <begin position="147"/>
        <end position="166"/>
    </location>
</feature>
<feature type="transmembrane region" description="Helical" evidence="1">
    <location>
        <begin position="172"/>
        <end position="195"/>
    </location>
</feature>
<name>A0A238UUH4_HALVU</name>
<dbReference type="InterPro" id="IPR021683">
    <property type="entry name" value="DUF3267"/>
</dbReference>
<keyword evidence="1" id="KW-0472">Membrane</keyword>
<dbReference type="RefSeq" id="WP_089383335.1">
    <property type="nucleotide sequence ID" value="NZ_FZNQ01000001.1"/>
</dbReference>
<dbReference type="Pfam" id="PF11667">
    <property type="entry name" value="DUF3267"/>
    <property type="match status" value="1"/>
</dbReference>
<reference evidence="2 3" key="1">
    <citation type="submission" date="2017-06" db="EMBL/GenBank/DDBJ databases">
        <authorList>
            <person name="Kim H.J."/>
            <person name="Triplett B.A."/>
        </authorList>
    </citation>
    <scope>NUCLEOTIDE SEQUENCE [LARGE SCALE GENOMIC DNA]</scope>
    <source>
        <strain evidence="2 3">DSM 8800</strain>
    </source>
</reference>
<sequence>MASTPDADALAAAEAAAEAVSPPPTPEGYADPYRFEYPKLPLVVAGMVMTVLATIGYGWLLFQLQGTAVLPVVFETDAAGDVTIVLQLTQVALPLLFAFLAVAVVHELLHGVVFERYGYDVSYGIHWRFGAVYAAVFNQFHTREHNLRIGAAPLVVITAITLPLLAVPHPVVATVALFVLVLNTAGSVGDVYALYRFSRMPRGTVFYDINMEHMYVFEPR</sequence>
<gene>
    <name evidence="2" type="ORF">SAMN06264855_101372</name>
</gene>
<proteinExistence type="predicted"/>
<accession>A0A238UUH4</accession>
<dbReference type="Proteomes" id="UP000198397">
    <property type="component" value="Unassembled WGS sequence"/>
</dbReference>
<organism evidence="2 3">
    <name type="scientific">Halorubrum vacuolatum</name>
    <name type="common">Natronobacterium vacuolatum</name>
    <dbReference type="NCBI Taxonomy" id="63740"/>
    <lineage>
        <taxon>Archaea</taxon>
        <taxon>Methanobacteriati</taxon>
        <taxon>Methanobacteriota</taxon>
        <taxon>Stenosarchaea group</taxon>
        <taxon>Halobacteria</taxon>
        <taxon>Halobacteriales</taxon>
        <taxon>Haloferacaceae</taxon>
        <taxon>Halorubrum</taxon>
    </lineage>
</organism>
<evidence type="ECO:0000313" key="3">
    <source>
        <dbReference type="Proteomes" id="UP000198397"/>
    </source>
</evidence>
<keyword evidence="3" id="KW-1185">Reference proteome</keyword>
<evidence type="ECO:0000256" key="1">
    <source>
        <dbReference type="SAM" id="Phobius"/>
    </source>
</evidence>
<dbReference type="OrthoDB" id="222560at2157"/>
<keyword evidence="1" id="KW-1133">Transmembrane helix</keyword>
<evidence type="ECO:0000313" key="2">
    <source>
        <dbReference type="EMBL" id="SNR25514.1"/>
    </source>
</evidence>
<feature type="transmembrane region" description="Helical" evidence="1">
    <location>
        <begin position="82"/>
        <end position="105"/>
    </location>
</feature>
<protein>
    <submittedName>
        <fullName evidence="2">Putative zincin peptidase</fullName>
    </submittedName>
</protein>
<dbReference type="AlphaFoldDB" id="A0A238UUH4"/>
<dbReference type="EMBL" id="FZNQ01000001">
    <property type="protein sequence ID" value="SNR25514.1"/>
    <property type="molecule type" value="Genomic_DNA"/>
</dbReference>
<keyword evidence="1" id="KW-0812">Transmembrane</keyword>
<feature type="transmembrane region" description="Helical" evidence="1">
    <location>
        <begin position="42"/>
        <end position="62"/>
    </location>
</feature>